<evidence type="ECO:0000256" key="1">
    <source>
        <dbReference type="SAM" id="Phobius"/>
    </source>
</evidence>
<accession>A0ABT9MHK5</accession>
<evidence type="ECO:0000313" key="2">
    <source>
        <dbReference type="EMBL" id="MDP9765674.1"/>
    </source>
</evidence>
<feature type="transmembrane region" description="Helical" evidence="1">
    <location>
        <begin position="40"/>
        <end position="58"/>
    </location>
</feature>
<keyword evidence="3" id="KW-1185">Reference proteome</keyword>
<proteinExistence type="predicted"/>
<keyword evidence="1" id="KW-0812">Transmembrane</keyword>
<sequence length="64" mass="6479">MIPCKALVYGLTILGIGILLGVGVGLLARGLLSGPVARDLAPLVGGGLGITLGAFWLLRAWAPR</sequence>
<gene>
    <name evidence="2" type="ORF">QO006_003129</name>
</gene>
<organism evidence="2 3">
    <name type="scientific">Deinococcus enclensis</name>
    <dbReference type="NCBI Taxonomy" id="1049582"/>
    <lineage>
        <taxon>Bacteria</taxon>
        <taxon>Thermotogati</taxon>
        <taxon>Deinococcota</taxon>
        <taxon>Deinococci</taxon>
        <taxon>Deinococcales</taxon>
        <taxon>Deinococcaceae</taxon>
        <taxon>Deinococcus</taxon>
    </lineage>
</organism>
<dbReference type="EMBL" id="JAURUR010000014">
    <property type="protein sequence ID" value="MDP9765674.1"/>
    <property type="molecule type" value="Genomic_DNA"/>
</dbReference>
<evidence type="ECO:0000313" key="3">
    <source>
        <dbReference type="Proteomes" id="UP001232163"/>
    </source>
</evidence>
<keyword evidence="1" id="KW-1133">Transmembrane helix</keyword>
<comment type="caution">
    <text evidence="2">The sequence shown here is derived from an EMBL/GenBank/DDBJ whole genome shotgun (WGS) entry which is preliminary data.</text>
</comment>
<protein>
    <recommendedName>
        <fullName evidence="4">XapX domain-containing protein</fullName>
    </recommendedName>
</protein>
<evidence type="ECO:0008006" key="4">
    <source>
        <dbReference type="Google" id="ProtNLM"/>
    </source>
</evidence>
<feature type="transmembrane region" description="Helical" evidence="1">
    <location>
        <begin position="7"/>
        <end position="28"/>
    </location>
</feature>
<reference evidence="2 3" key="1">
    <citation type="submission" date="2023-07" db="EMBL/GenBank/DDBJ databases">
        <title>Genomic Encyclopedia of Type Strains, Phase IV (KMG-IV): sequencing the most valuable type-strain genomes for metagenomic binning, comparative biology and taxonomic classification.</title>
        <authorList>
            <person name="Goeker M."/>
        </authorList>
    </citation>
    <scope>NUCLEOTIDE SEQUENCE [LARGE SCALE GENOMIC DNA]</scope>
    <source>
        <strain evidence="2 3">NIO-1023</strain>
    </source>
</reference>
<dbReference type="Proteomes" id="UP001232163">
    <property type="component" value="Unassembled WGS sequence"/>
</dbReference>
<keyword evidence="1" id="KW-0472">Membrane</keyword>
<name>A0ABT9MHK5_9DEIO</name>
<dbReference type="RefSeq" id="WP_307468002.1">
    <property type="nucleotide sequence ID" value="NZ_JAURUR010000014.1"/>
</dbReference>